<dbReference type="Pfam" id="PF00929">
    <property type="entry name" value="RNase_T"/>
    <property type="match status" value="1"/>
</dbReference>
<feature type="domain" description="Exonuclease" evidence="3">
    <location>
        <begin position="16"/>
        <end position="182"/>
    </location>
</feature>
<dbReference type="FunFam" id="3.30.420.10:FF:000045">
    <property type="entry name" value="3'-5' exonuclease DinG"/>
    <property type="match status" value="1"/>
</dbReference>
<accession>A0A841R7Q0</accession>
<dbReference type="InterPro" id="IPR006054">
    <property type="entry name" value="DnaQ"/>
</dbReference>
<dbReference type="Proteomes" id="UP000587760">
    <property type="component" value="Unassembled WGS sequence"/>
</dbReference>
<dbReference type="GO" id="GO:0005829">
    <property type="term" value="C:cytosol"/>
    <property type="evidence" value="ECO:0007669"/>
    <property type="project" value="TreeGrafter"/>
</dbReference>
<dbReference type="Gene3D" id="3.30.420.10">
    <property type="entry name" value="Ribonuclease H-like superfamily/Ribonuclease H"/>
    <property type="match status" value="1"/>
</dbReference>
<dbReference type="GO" id="GO:0008408">
    <property type="term" value="F:3'-5' exonuclease activity"/>
    <property type="evidence" value="ECO:0007669"/>
    <property type="project" value="TreeGrafter"/>
</dbReference>
<comment type="caution">
    <text evidence="4">The sequence shown here is derived from an EMBL/GenBank/DDBJ whole genome shotgun (WGS) entry which is preliminary data.</text>
</comment>
<dbReference type="NCBIfam" id="TIGR00573">
    <property type="entry name" value="dnaq"/>
    <property type="match status" value="1"/>
</dbReference>
<dbReference type="GO" id="GO:0045004">
    <property type="term" value="P:DNA replication proofreading"/>
    <property type="evidence" value="ECO:0007669"/>
    <property type="project" value="TreeGrafter"/>
</dbReference>
<dbReference type="SUPFAM" id="SSF53098">
    <property type="entry name" value="Ribonuclease H-like"/>
    <property type="match status" value="1"/>
</dbReference>
<keyword evidence="4" id="KW-0269">Exonuclease</keyword>
<proteinExistence type="predicted"/>
<sequence>MKMIYKLDFLKSETPDFTVFDLETTGLSNRRDRIVEIGAVRYSGGIITDSMNEVINPGIPIPPSASSIHGIYDRDVIGKPFIEEVLPRFLNLIAGSVLVAHNASFDVGFMRKALGRAEMDVPEIPVLDTIALAKAAWPGRRSYSLQNLAVFLAINVRKAHSAEDDSRVCLELLKKGLEVYRKGSVNE</sequence>
<dbReference type="CDD" id="cd06127">
    <property type="entry name" value="DEDDh"/>
    <property type="match status" value="1"/>
</dbReference>
<protein>
    <submittedName>
        <fullName evidence="4">DNA polymerase III epsilon subunit family exonuclease</fullName>
    </submittedName>
</protein>
<dbReference type="EMBL" id="JACHGJ010000001">
    <property type="protein sequence ID" value="MBB6478999.1"/>
    <property type="molecule type" value="Genomic_DNA"/>
</dbReference>
<dbReference type="InterPro" id="IPR036397">
    <property type="entry name" value="RNaseH_sf"/>
</dbReference>
<comment type="function">
    <text evidence="1">DNA polymerase III is a complex, multichain enzyme responsible for most of the replicative synthesis in bacteria. The epsilon subunit contain the editing function and is a proofreading 3'-5' exonuclease.</text>
</comment>
<evidence type="ECO:0000313" key="4">
    <source>
        <dbReference type="EMBL" id="MBB6478999.1"/>
    </source>
</evidence>
<dbReference type="RefSeq" id="WP_184743634.1">
    <property type="nucleotide sequence ID" value="NZ_JACHGJ010000001.1"/>
</dbReference>
<evidence type="ECO:0000313" key="5">
    <source>
        <dbReference type="Proteomes" id="UP000587760"/>
    </source>
</evidence>
<dbReference type="PANTHER" id="PTHR30231">
    <property type="entry name" value="DNA POLYMERASE III SUBUNIT EPSILON"/>
    <property type="match status" value="1"/>
</dbReference>
<dbReference type="SMART" id="SM00479">
    <property type="entry name" value="EXOIII"/>
    <property type="match status" value="1"/>
</dbReference>
<dbReference type="PANTHER" id="PTHR30231:SF41">
    <property type="entry name" value="DNA POLYMERASE III SUBUNIT EPSILON"/>
    <property type="match status" value="1"/>
</dbReference>
<reference evidence="4 5" key="1">
    <citation type="submission" date="2020-08" db="EMBL/GenBank/DDBJ databases">
        <title>Genomic Encyclopedia of Type Strains, Phase IV (KMG-IV): sequencing the most valuable type-strain genomes for metagenomic binning, comparative biology and taxonomic classification.</title>
        <authorList>
            <person name="Goeker M."/>
        </authorList>
    </citation>
    <scope>NUCLEOTIDE SEQUENCE [LARGE SCALE GENOMIC DNA]</scope>
    <source>
        <strain evidence="4 5">DSM 2461</strain>
    </source>
</reference>
<keyword evidence="4" id="KW-0378">Hydrolase</keyword>
<dbReference type="InterPro" id="IPR013520">
    <property type="entry name" value="Ribonucl_H"/>
</dbReference>
<dbReference type="InterPro" id="IPR012337">
    <property type="entry name" value="RNaseH-like_sf"/>
</dbReference>
<comment type="subunit">
    <text evidence="2">DNA polymerase III contains a core (composed of alpha, epsilon and theta chains) that associates with a tau subunit. This core dimerizes to form the POLIII' complex. PolIII' associates with the gamma complex (composed of gamma, delta, delta', psi and chi chains) and with the beta chain to form the complete DNA polymerase III complex.</text>
</comment>
<name>A0A841R7Q0_9SPIO</name>
<dbReference type="GO" id="GO:0003887">
    <property type="term" value="F:DNA-directed DNA polymerase activity"/>
    <property type="evidence" value="ECO:0007669"/>
    <property type="project" value="InterPro"/>
</dbReference>
<organism evidence="4 5">
    <name type="scientific">Spirochaeta isovalerica</name>
    <dbReference type="NCBI Taxonomy" id="150"/>
    <lineage>
        <taxon>Bacteria</taxon>
        <taxon>Pseudomonadati</taxon>
        <taxon>Spirochaetota</taxon>
        <taxon>Spirochaetia</taxon>
        <taxon>Spirochaetales</taxon>
        <taxon>Spirochaetaceae</taxon>
        <taxon>Spirochaeta</taxon>
    </lineage>
</organism>
<evidence type="ECO:0000259" key="3">
    <source>
        <dbReference type="SMART" id="SM00479"/>
    </source>
</evidence>
<dbReference type="GO" id="GO:0003677">
    <property type="term" value="F:DNA binding"/>
    <property type="evidence" value="ECO:0007669"/>
    <property type="project" value="InterPro"/>
</dbReference>
<gene>
    <name evidence="4" type="ORF">HNR50_000632</name>
</gene>
<keyword evidence="5" id="KW-1185">Reference proteome</keyword>
<evidence type="ECO:0000256" key="1">
    <source>
        <dbReference type="ARBA" id="ARBA00025483"/>
    </source>
</evidence>
<keyword evidence="4" id="KW-0540">Nuclease</keyword>
<dbReference type="AlphaFoldDB" id="A0A841R7Q0"/>
<evidence type="ECO:0000256" key="2">
    <source>
        <dbReference type="ARBA" id="ARBA00026073"/>
    </source>
</evidence>